<dbReference type="EMBL" id="AP026562">
    <property type="protein sequence ID" value="BDP44219.1"/>
    <property type="molecule type" value="Genomic_DNA"/>
</dbReference>
<proteinExistence type="inferred from homology"/>
<evidence type="ECO:0000259" key="2">
    <source>
        <dbReference type="SMART" id="SM00645"/>
    </source>
</evidence>
<dbReference type="InterPro" id="IPR000668">
    <property type="entry name" value="Peptidase_C1A_C"/>
</dbReference>
<protein>
    <recommendedName>
        <fullName evidence="2">Peptidase C1A papain C-terminal domain-containing protein</fullName>
    </recommendedName>
</protein>
<dbReference type="PROSITE" id="PS00639">
    <property type="entry name" value="THIOL_PROTEASE_HIS"/>
    <property type="match status" value="1"/>
</dbReference>
<sequence length="368" mass="39834">MTGQDVSVEAVRAAIRAAGAGWEAGVTSVSELSPQERRVRLGVRPRPEEGSLDDIVRRGAERLAGERPEAREVGAPAAHDWRNVGGKNFITPVRDQGNCGSCVAFGTAATIEGTARVQGNNPALAIDLSEAQLFYCYGRTQGVTCDTGWMPEHALEFARTKGVTDEAHYPYVARDSGCNVKEGWEGALTKISGSRDLTGKAAEMKEWLATKGPLSACLVVYADFYSYRGGVYRHVTGGQEGGHCVCIVGYDDAAGAWICKNSWNTGFGEGGFFRIAYGECAIDTWRVHAVEGVEDTGWRNGVRVLGLWVSDAERNAWAYLDGIGWRRLAFDNDNVLLSLLTDLAAAKLGKLPANVYVEQGVVRQVYVF</sequence>
<dbReference type="RefSeq" id="WP_264778087.1">
    <property type="nucleotide sequence ID" value="NZ_AP026562.1"/>
</dbReference>
<dbReference type="CDD" id="cd02248">
    <property type="entry name" value="Peptidase_C1A"/>
    <property type="match status" value="1"/>
</dbReference>
<comment type="similarity">
    <text evidence="1">Belongs to the peptidase C1 family.</text>
</comment>
<reference evidence="3" key="1">
    <citation type="submission" date="2022-07" db="EMBL/GenBank/DDBJ databases">
        <title>Complete Genome Sequence of the Radioresistant Bacterium Deinococcus aetherius ST0316, Isolated from the Air Dust collected in Lower Stratosphere above Japan.</title>
        <authorList>
            <person name="Satoh K."/>
            <person name="Hagiwara K."/>
            <person name="Katsumata K."/>
            <person name="Kubo A."/>
            <person name="Yokobori S."/>
            <person name="Yamagishi A."/>
            <person name="Oono Y."/>
            <person name="Narumi I."/>
        </authorList>
    </citation>
    <scope>NUCLEOTIDE SEQUENCE</scope>
    <source>
        <strain evidence="3">ST0316</strain>
        <plasmid evidence="3">pDAETH-2</plasmid>
    </source>
</reference>
<dbReference type="InterPro" id="IPR025660">
    <property type="entry name" value="Pept_his_AS"/>
</dbReference>
<keyword evidence="3" id="KW-0614">Plasmid</keyword>
<dbReference type="InterPro" id="IPR039417">
    <property type="entry name" value="Peptidase_C1A_papain-like"/>
</dbReference>
<dbReference type="Proteomes" id="UP001064971">
    <property type="component" value="Plasmid pDAETH-2"/>
</dbReference>
<dbReference type="PANTHER" id="PTHR12411">
    <property type="entry name" value="CYSTEINE PROTEASE FAMILY C1-RELATED"/>
    <property type="match status" value="1"/>
</dbReference>
<evidence type="ECO:0000256" key="1">
    <source>
        <dbReference type="ARBA" id="ARBA00008455"/>
    </source>
</evidence>
<dbReference type="InterPro" id="IPR038765">
    <property type="entry name" value="Papain-like_cys_pep_sf"/>
</dbReference>
<dbReference type="Gene3D" id="3.90.70.10">
    <property type="entry name" value="Cysteine proteinases"/>
    <property type="match status" value="1"/>
</dbReference>
<geneLocation type="plasmid" evidence="3 4">
    <name>pDAETH-2</name>
</geneLocation>
<feature type="domain" description="Peptidase C1A papain C-terminal" evidence="2">
    <location>
        <begin position="75"/>
        <end position="291"/>
    </location>
</feature>
<evidence type="ECO:0000313" key="4">
    <source>
        <dbReference type="Proteomes" id="UP001064971"/>
    </source>
</evidence>
<gene>
    <name evidence="3" type="ORF">DAETH_41880</name>
</gene>
<evidence type="ECO:0000313" key="3">
    <source>
        <dbReference type="EMBL" id="BDP44219.1"/>
    </source>
</evidence>
<name>A0ABN6RQM0_9DEIO</name>
<dbReference type="SUPFAM" id="SSF54001">
    <property type="entry name" value="Cysteine proteinases"/>
    <property type="match status" value="1"/>
</dbReference>
<keyword evidence="4" id="KW-1185">Reference proteome</keyword>
<dbReference type="SMART" id="SM00645">
    <property type="entry name" value="Pept_C1"/>
    <property type="match status" value="1"/>
</dbReference>
<dbReference type="InterPro" id="IPR013128">
    <property type="entry name" value="Peptidase_C1A"/>
</dbReference>
<organism evidence="3 4">
    <name type="scientific">Deinococcus aetherius</name>
    <dbReference type="NCBI Taxonomy" id="200252"/>
    <lineage>
        <taxon>Bacteria</taxon>
        <taxon>Thermotogati</taxon>
        <taxon>Deinococcota</taxon>
        <taxon>Deinococci</taxon>
        <taxon>Deinococcales</taxon>
        <taxon>Deinococcaceae</taxon>
        <taxon>Deinococcus</taxon>
    </lineage>
</organism>
<dbReference type="Pfam" id="PF00112">
    <property type="entry name" value="Peptidase_C1"/>
    <property type="match status" value="1"/>
</dbReference>
<accession>A0ABN6RQM0</accession>